<dbReference type="SUPFAM" id="SSF46689">
    <property type="entry name" value="Homeodomain-like"/>
    <property type="match status" value="1"/>
</dbReference>
<name>A0A6A3B6V6_HIBSY</name>
<dbReference type="Gene3D" id="1.10.10.60">
    <property type="entry name" value="Homeodomain-like"/>
    <property type="match status" value="1"/>
</dbReference>
<dbReference type="PROSITE" id="PS51293">
    <property type="entry name" value="SANT"/>
    <property type="match status" value="1"/>
</dbReference>
<feature type="domain" description="SANT" evidence="1">
    <location>
        <begin position="34"/>
        <end position="86"/>
    </location>
</feature>
<dbReference type="InterPro" id="IPR017884">
    <property type="entry name" value="SANT_dom"/>
</dbReference>
<dbReference type="PANTHER" id="PTHR47340:SF1">
    <property type="entry name" value="DUPLICATED HOMEODOMAIN-LIKE SUPERFAMILY PROTEIN"/>
    <property type="match status" value="1"/>
</dbReference>
<dbReference type="EMBL" id="VEPZ02000902">
    <property type="protein sequence ID" value="KAE8712131.1"/>
    <property type="molecule type" value="Genomic_DNA"/>
</dbReference>
<dbReference type="Pfam" id="PF00249">
    <property type="entry name" value="Myb_DNA-binding"/>
    <property type="match status" value="1"/>
</dbReference>
<dbReference type="InterPro" id="IPR001005">
    <property type="entry name" value="SANT/Myb"/>
</dbReference>
<comment type="caution">
    <text evidence="2">The sequence shown here is derived from an EMBL/GenBank/DDBJ whole genome shotgun (WGS) entry which is preliminary data.</text>
</comment>
<sequence>MPALILDEKEKKVSRFISSNGLVEDPFTIEKERALINPWTSEEKEIFIDKLAAFGKDFRKIASFLDHKTTADCVELYYKNHNSECFEKTKNKNDLSKQGKSAVNTYLLTSGKKRSRENAATLDVLGAASVIAAHAESSIQNRHKSSGRITLGGGVYSKSSQVDDSIAIRSSNFDIVGSDEDTVAADVLAGICGSFSSEAMNSCITSSAGPGESYHHDRKCHKVDSVVKRPSPSDVLQNVDEDTCSNESGGKWILLIGLARKCLGLDLMHQRTRNTDTPMSDDANGGGTDTEEACALESTVICGDKLGSNVEDNLPPSIVSMNVDELDPSMEANQTGPISEVGADDMDEHDTKCSIETGSQIVCRPDSIETRDESIDRNFNTKGLHKVRLDLGSAWKPSILLLPNESSFAKISALHDSDTSQCENICNQDRLSSTLASPETEDKQAHKAVSGYEPEQFAGKPLVDLADLQISTLKEINVDVGCKIRDRSHFQSLSDTEKPCSDGNVKLFGQILKSSSLDEKVAPFLKPGAEYSDYGIKTLLLHLKMFPIEVMVSGMATGYKLGCHLCQTLLF</sequence>
<keyword evidence="3" id="KW-1185">Reference proteome</keyword>
<proteinExistence type="predicted"/>
<organism evidence="2 3">
    <name type="scientific">Hibiscus syriacus</name>
    <name type="common">Rose of Sharon</name>
    <dbReference type="NCBI Taxonomy" id="106335"/>
    <lineage>
        <taxon>Eukaryota</taxon>
        <taxon>Viridiplantae</taxon>
        <taxon>Streptophyta</taxon>
        <taxon>Embryophyta</taxon>
        <taxon>Tracheophyta</taxon>
        <taxon>Spermatophyta</taxon>
        <taxon>Magnoliopsida</taxon>
        <taxon>eudicotyledons</taxon>
        <taxon>Gunneridae</taxon>
        <taxon>Pentapetalae</taxon>
        <taxon>rosids</taxon>
        <taxon>malvids</taxon>
        <taxon>Malvales</taxon>
        <taxon>Malvaceae</taxon>
        <taxon>Malvoideae</taxon>
        <taxon>Hibiscus</taxon>
    </lineage>
</organism>
<dbReference type="GO" id="GO:0003677">
    <property type="term" value="F:DNA binding"/>
    <property type="evidence" value="ECO:0007669"/>
    <property type="project" value="UniProtKB-KW"/>
</dbReference>
<dbReference type="InterPro" id="IPR009057">
    <property type="entry name" value="Homeodomain-like_sf"/>
</dbReference>
<accession>A0A6A3B6V6</accession>
<evidence type="ECO:0000259" key="1">
    <source>
        <dbReference type="PROSITE" id="PS51293"/>
    </source>
</evidence>
<dbReference type="Proteomes" id="UP000436088">
    <property type="component" value="Unassembled WGS sequence"/>
</dbReference>
<dbReference type="AlphaFoldDB" id="A0A6A3B6V6"/>
<reference evidence="2" key="1">
    <citation type="submission" date="2019-09" db="EMBL/GenBank/DDBJ databases">
        <title>Draft genome information of white flower Hibiscus syriacus.</title>
        <authorList>
            <person name="Kim Y.-M."/>
        </authorList>
    </citation>
    <scope>NUCLEOTIDE SEQUENCE [LARGE SCALE GENOMIC DNA]</scope>
    <source>
        <strain evidence="2">YM2019G1</strain>
    </source>
</reference>
<dbReference type="PANTHER" id="PTHR47340">
    <property type="entry name" value="DUPLICATED HOMEODOMAIN-LIKE SUPERFAMILY PROTEIN"/>
    <property type="match status" value="1"/>
</dbReference>
<evidence type="ECO:0000313" key="3">
    <source>
        <dbReference type="Proteomes" id="UP000436088"/>
    </source>
</evidence>
<protein>
    <submittedName>
        <fullName evidence="2">Duplicated homeodomain-like superfamily protein isoform 2</fullName>
    </submittedName>
</protein>
<dbReference type="SMART" id="SM00717">
    <property type="entry name" value="SANT"/>
    <property type="match status" value="1"/>
</dbReference>
<evidence type="ECO:0000313" key="2">
    <source>
        <dbReference type="EMBL" id="KAE8712131.1"/>
    </source>
</evidence>
<gene>
    <name evidence="2" type="ORF">F3Y22_tig00110264pilonHSYRG00394</name>
</gene>